<dbReference type="EMBL" id="MU276655">
    <property type="protein sequence ID" value="KAI0037929.1"/>
    <property type="molecule type" value="Genomic_DNA"/>
</dbReference>
<dbReference type="Proteomes" id="UP000814033">
    <property type="component" value="Unassembled WGS sequence"/>
</dbReference>
<organism evidence="1 2">
    <name type="scientific">Auriscalpium vulgare</name>
    <dbReference type="NCBI Taxonomy" id="40419"/>
    <lineage>
        <taxon>Eukaryota</taxon>
        <taxon>Fungi</taxon>
        <taxon>Dikarya</taxon>
        <taxon>Basidiomycota</taxon>
        <taxon>Agaricomycotina</taxon>
        <taxon>Agaricomycetes</taxon>
        <taxon>Russulales</taxon>
        <taxon>Auriscalpiaceae</taxon>
        <taxon>Auriscalpium</taxon>
    </lineage>
</organism>
<protein>
    <submittedName>
        <fullName evidence="1">Uncharacterized protein</fullName>
    </submittedName>
</protein>
<sequence>MMHPDNHNDLLGHANEVRISWLWRKCPPPHPRVRAQNTVAPVPRESPRQASGSEIIYISGRIVPDFVQLSITQLGGSISRVHGTILTNLVLAYRNKDRDILLCNIA</sequence>
<comment type="caution">
    <text evidence="1">The sequence shown here is derived from an EMBL/GenBank/DDBJ whole genome shotgun (WGS) entry which is preliminary data.</text>
</comment>
<accession>A0ACB8R1C7</accession>
<reference evidence="1" key="2">
    <citation type="journal article" date="2022" name="New Phytol.">
        <title>Evolutionary transition to the ectomycorrhizal habit in the genomes of a hyperdiverse lineage of mushroom-forming fungi.</title>
        <authorList>
            <person name="Looney B."/>
            <person name="Miyauchi S."/>
            <person name="Morin E."/>
            <person name="Drula E."/>
            <person name="Courty P.E."/>
            <person name="Kohler A."/>
            <person name="Kuo A."/>
            <person name="LaButti K."/>
            <person name="Pangilinan J."/>
            <person name="Lipzen A."/>
            <person name="Riley R."/>
            <person name="Andreopoulos W."/>
            <person name="He G."/>
            <person name="Johnson J."/>
            <person name="Nolan M."/>
            <person name="Tritt A."/>
            <person name="Barry K.W."/>
            <person name="Grigoriev I.V."/>
            <person name="Nagy L.G."/>
            <person name="Hibbett D."/>
            <person name="Henrissat B."/>
            <person name="Matheny P.B."/>
            <person name="Labbe J."/>
            <person name="Martin F.M."/>
        </authorList>
    </citation>
    <scope>NUCLEOTIDE SEQUENCE</scope>
    <source>
        <strain evidence="1">FP105234-sp</strain>
    </source>
</reference>
<proteinExistence type="predicted"/>
<evidence type="ECO:0000313" key="2">
    <source>
        <dbReference type="Proteomes" id="UP000814033"/>
    </source>
</evidence>
<name>A0ACB8R1C7_9AGAM</name>
<gene>
    <name evidence="1" type="ORF">FA95DRAFT_1567981</name>
</gene>
<keyword evidence="2" id="KW-1185">Reference proteome</keyword>
<reference evidence="1" key="1">
    <citation type="submission" date="2021-02" db="EMBL/GenBank/DDBJ databases">
        <authorList>
            <consortium name="DOE Joint Genome Institute"/>
            <person name="Ahrendt S."/>
            <person name="Looney B.P."/>
            <person name="Miyauchi S."/>
            <person name="Morin E."/>
            <person name="Drula E."/>
            <person name="Courty P.E."/>
            <person name="Chicoki N."/>
            <person name="Fauchery L."/>
            <person name="Kohler A."/>
            <person name="Kuo A."/>
            <person name="Labutti K."/>
            <person name="Pangilinan J."/>
            <person name="Lipzen A."/>
            <person name="Riley R."/>
            <person name="Andreopoulos W."/>
            <person name="He G."/>
            <person name="Johnson J."/>
            <person name="Barry K.W."/>
            <person name="Grigoriev I.V."/>
            <person name="Nagy L."/>
            <person name="Hibbett D."/>
            <person name="Henrissat B."/>
            <person name="Matheny P.B."/>
            <person name="Labbe J."/>
            <person name="Martin F."/>
        </authorList>
    </citation>
    <scope>NUCLEOTIDE SEQUENCE</scope>
    <source>
        <strain evidence="1">FP105234-sp</strain>
    </source>
</reference>
<evidence type="ECO:0000313" key="1">
    <source>
        <dbReference type="EMBL" id="KAI0037929.1"/>
    </source>
</evidence>